<evidence type="ECO:0000313" key="1">
    <source>
        <dbReference type="Proteomes" id="UP000790787"/>
    </source>
</evidence>
<dbReference type="Proteomes" id="UP000790787">
    <property type="component" value="Chromosome 14"/>
</dbReference>
<proteinExistence type="predicted"/>
<accession>A0AC58SLZ7</accession>
<dbReference type="RefSeq" id="XP_075085986.1">
    <property type="nucleotide sequence ID" value="XM_075229885.1"/>
</dbReference>
<evidence type="ECO:0000313" key="2">
    <source>
        <dbReference type="RefSeq" id="XP_075085986.1"/>
    </source>
</evidence>
<keyword evidence="1" id="KW-1185">Reference proteome</keyword>
<sequence length="201" mass="23052">MLVFFGRLMMMTLRTSTIQTHPAIKLRVLYRRSYTIFQDMDCKGDNRPVTPPLHLAAGFGIGSGNIGDGNADYYYRSMIQENPNSALLLRNYAQFLDQCKGDLKGAEEYNSRAILAYANDGEIISQYAKLIWKLHHDQDKALGRFISRSSDKSHRFFFSQKQVTTSDNILVSIQESIKWADTQVNWRRSSLKKVAERVEDS</sequence>
<reference evidence="2" key="2">
    <citation type="submission" date="2025-08" db="UniProtKB">
        <authorList>
            <consortium name="RefSeq"/>
        </authorList>
    </citation>
    <scope>IDENTIFICATION</scope>
    <source>
        <tissue evidence="2">Leaf</tissue>
    </source>
</reference>
<gene>
    <name evidence="2" type="primary">LOC107773576</name>
</gene>
<name>A0AC58SLZ7_TOBAC</name>
<organism evidence="1 2">
    <name type="scientific">Nicotiana tabacum</name>
    <name type="common">Common tobacco</name>
    <dbReference type="NCBI Taxonomy" id="4097"/>
    <lineage>
        <taxon>Eukaryota</taxon>
        <taxon>Viridiplantae</taxon>
        <taxon>Streptophyta</taxon>
        <taxon>Embryophyta</taxon>
        <taxon>Tracheophyta</taxon>
        <taxon>Spermatophyta</taxon>
        <taxon>Magnoliopsida</taxon>
        <taxon>eudicotyledons</taxon>
        <taxon>Gunneridae</taxon>
        <taxon>Pentapetalae</taxon>
        <taxon>asterids</taxon>
        <taxon>lamiids</taxon>
        <taxon>Solanales</taxon>
        <taxon>Solanaceae</taxon>
        <taxon>Nicotianoideae</taxon>
        <taxon>Nicotianeae</taxon>
        <taxon>Nicotiana</taxon>
    </lineage>
</organism>
<reference evidence="1" key="1">
    <citation type="journal article" date="2014" name="Nat. Commun.">
        <title>The tobacco genome sequence and its comparison with those of tomato and potato.</title>
        <authorList>
            <person name="Sierro N."/>
            <person name="Battey J.N."/>
            <person name="Ouadi S."/>
            <person name="Bakaher N."/>
            <person name="Bovet L."/>
            <person name="Willig A."/>
            <person name="Goepfert S."/>
            <person name="Peitsch M.C."/>
            <person name="Ivanov N.V."/>
        </authorList>
    </citation>
    <scope>NUCLEOTIDE SEQUENCE [LARGE SCALE GENOMIC DNA]</scope>
</reference>
<protein>
    <submittedName>
        <fullName evidence="2">Uncharacterized protein LOC107773576</fullName>
    </submittedName>
</protein>